<dbReference type="GO" id="GO:0003723">
    <property type="term" value="F:RNA binding"/>
    <property type="evidence" value="ECO:0007669"/>
    <property type="project" value="InterPro"/>
</dbReference>
<dbReference type="InterPro" id="IPR011990">
    <property type="entry name" value="TPR-like_helical_dom_sf"/>
</dbReference>
<feature type="repeat" description="PPR" evidence="3">
    <location>
        <begin position="504"/>
        <end position="538"/>
    </location>
</feature>
<evidence type="ECO:0000256" key="2">
    <source>
        <dbReference type="ARBA" id="ARBA00022946"/>
    </source>
</evidence>
<dbReference type="Pfam" id="PF13041">
    <property type="entry name" value="PPR_2"/>
    <property type="match status" value="2"/>
</dbReference>
<evidence type="ECO:0008006" key="6">
    <source>
        <dbReference type="Google" id="ProtNLM"/>
    </source>
</evidence>
<dbReference type="PROSITE" id="PS51375">
    <property type="entry name" value="PPR"/>
    <property type="match status" value="5"/>
</dbReference>
<dbReference type="Gene3D" id="1.25.40.10">
    <property type="entry name" value="Tetratricopeptide repeat domain"/>
    <property type="match status" value="5"/>
</dbReference>
<dbReference type="Proteomes" id="UP000324705">
    <property type="component" value="Chromosome 7A"/>
</dbReference>
<gene>
    <name evidence="4" type="ORF">TRITD_7Av1G207950</name>
</gene>
<dbReference type="PANTHER" id="PTHR47926">
    <property type="entry name" value="PENTATRICOPEPTIDE REPEAT-CONTAINING PROTEIN"/>
    <property type="match status" value="1"/>
</dbReference>
<evidence type="ECO:0000313" key="4">
    <source>
        <dbReference type="EMBL" id="VAI78207.1"/>
    </source>
</evidence>
<proteinExistence type="predicted"/>
<dbReference type="InterPro" id="IPR002885">
    <property type="entry name" value="PPR_rpt"/>
</dbReference>
<keyword evidence="2" id="KW-0809">Transit peptide</keyword>
<sequence>MQSVSKLVKIIVPARRLSGSISGTTVGSSKKVCGAEKLALLVQSCSDVRSLKKLHARVLAHGLGWDAILGSKILGLYAHLGALPDSRLVFQSIVNGDLALWNSAMVDYFRAGYLEEVILLYRRLKLLQFCLNEKAITFGLKSCTQLRNLFLGKGLHVDSLKLGLSGDKFVGSSLIGLYSKLGKIDDSQRVFEEIFEKDIVAYTSMISGYSDVVDSSAWNAFEIASEMIRNNLEVNRVTLVSLLQVAGNLEAFRLGKSMHNYAIRRGIGVSDEVLETSLVDMYARCGAYQLAYALLNNSKGTVASWNAVLSGLTRTQKSRDAIQYFSVMLHHHKVTPDSVTFANVLSACAELCYCGYAASIHAYLIRRTIALDLVLATALIEVYSKCKRVVRSRHLFDQLTVKDAVSYNVMIHGYLQNGLADEATTLLNHMMKECIAPNSATVVCLLAAFADQRDLVRGRWIHGFAIRHGFSSDVDIANQILHMYSICREIVATKIVFDSLEKKTLFSWTAMMKGYLSFGCADEVVRLCQLMQQDGEKPDSVTLMYAVQAVSELGHLKGVKEIQCFVYHASMEKDTITANSLITAYAKCGRLDLSEALFFSMEHKNLDSWNAVISAYGMHGFYLKVLEMFQQMEEEKIKPDELTFTSVLSACSHAGLVKEGWCIFQSMISLYSVHPQEEHYGCIVDLLGRAGQLEEGYKFIKLLSLTDKSSMYCALLSACRTYGNTLLGHIISKELLEHGPQDPGKVMFKLCRSSFASLFRHISYSQGDATRFPFLEAMGDELELVRFRQKGPIVRAEAMGARWIPALADGRAPFSGAFSSFVRVCVLLKKTSRRRLLEDGIGFSPPSPRLNGVSSIIQGRVEAVAVLGRWSYGTLARRLPDCLLQQVVPSSGKGGAMTVARLRLASVIVVVGRWSMNLDLIFIISGVRCTTMIEDE</sequence>
<feature type="repeat" description="PPR" evidence="3">
    <location>
        <begin position="574"/>
        <end position="604"/>
    </location>
</feature>
<name>A0A9R1BRE9_TRITD</name>
<dbReference type="NCBIfam" id="TIGR00756">
    <property type="entry name" value="PPR"/>
    <property type="match status" value="4"/>
</dbReference>
<reference evidence="4 5" key="1">
    <citation type="submission" date="2017-09" db="EMBL/GenBank/DDBJ databases">
        <authorList>
            <consortium name="International Durum Wheat Genome Sequencing Consortium (IDWGSC)"/>
            <person name="Milanesi L."/>
        </authorList>
    </citation>
    <scope>NUCLEOTIDE SEQUENCE [LARGE SCALE GENOMIC DNA]</scope>
    <source>
        <strain evidence="5">cv. Svevo</strain>
    </source>
</reference>
<dbReference type="Pfam" id="PF01535">
    <property type="entry name" value="PPR"/>
    <property type="match status" value="4"/>
</dbReference>
<dbReference type="FunFam" id="1.25.40.10:FF:000090">
    <property type="entry name" value="Pentatricopeptide repeat-containing protein, chloroplastic"/>
    <property type="match status" value="1"/>
</dbReference>
<feature type="repeat" description="PPR" evidence="3">
    <location>
        <begin position="403"/>
        <end position="437"/>
    </location>
</feature>
<feature type="repeat" description="PPR" evidence="3">
    <location>
        <begin position="167"/>
        <end position="201"/>
    </location>
</feature>
<dbReference type="OMA" id="RTHGNTR"/>
<dbReference type="Gramene" id="TRITD7Av1G207950.2">
    <property type="protein sequence ID" value="TRITD7Av1G207950.2"/>
    <property type="gene ID" value="TRITD7Av1G207950"/>
</dbReference>
<dbReference type="FunFam" id="1.25.40.10:FF:000880">
    <property type="entry name" value="Pentatricopeptide (PPR) repeat-containing protein-like"/>
    <property type="match status" value="1"/>
</dbReference>
<organism evidence="4 5">
    <name type="scientific">Triticum turgidum subsp. durum</name>
    <name type="common">Durum wheat</name>
    <name type="synonym">Triticum durum</name>
    <dbReference type="NCBI Taxonomy" id="4567"/>
    <lineage>
        <taxon>Eukaryota</taxon>
        <taxon>Viridiplantae</taxon>
        <taxon>Streptophyta</taxon>
        <taxon>Embryophyta</taxon>
        <taxon>Tracheophyta</taxon>
        <taxon>Spermatophyta</taxon>
        <taxon>Magnoliopsida</taxon>
        <taxon>Liliopsida</taxon>
        <taxon>Poales</taxon>
        <taxon>Poaceae</taxon>
        <taxon>BOP clade</taxon>
        <taxon>Pooideae</taxon>
        <taxon>Triticodae</taxon>
        <taxon>Triticeae</taxon>
        <taxon>Triticinae</taxon>
        <taxon>Triticum</taxon>
    </lineage>
</organism>
<dbReference type="GO" id="GO:0009451">
    <property type="term" value="P:RNA modification"/>
    <property type="evidence" value="ECO:0007669"/>
    <property type="project" value="InterPro"/>
</dbReference>
<evidence type="ECO:0000313" key="5">
    <source>
        <dbReference type="Proteomes" id="UP000324705"/>
    </source>
</evidence>
<accession>A0A9R1BRE9</accession>
<dbReference type="InterPro" id="IPR046960">
    <property type="entry name" value="PPR_At4g14850-like_plant"/>
</dbReference>
<keyword evidence="1" id="KW-0677">Repeat</keyword>
<feature type="repeat" description="PPR" evidence="3">
    <location>
        <begin position="605"/>
        <end position="639"/>
    </location>
</feature>
<evidence type="ECO:0000256" key="3">
    <source>
        <dbReference type="PROSITE-ProRule" id="PRU00708"/>
    </source>
</evidence>
<evidence type="ECO:0000256" key="1">
    <source>
        <dbReference type="ARBA" id="ARBA00022737"/>
    </source>
</evidence>
<dbReference type="PANTHER" id="PTHR47926:SF452">
    <property type="entry name" value="PENTATRICOPEPTIDE REPEAT-CONTAINING PROTEIN"/>
    <property type="match status" value="1"/>
</dbReference>
<keyword evidence="5" id="KW-1185">Reference proteome</keyword>
<dbReference type="AlphaFoldDB" id="A0A9R1BRE9"/>
<dbReference type="EMBL" id="LT934123">
    <property type="protein sequence ID" value="VAI78207.1"/>
    <property type="molecule type" value="Genomic_DNA"/>
</dbReference>
<protein>
    <recommendedName>
        <fullName evidence="6">Pentatricopeptide repeat-containing protein</fullName>
    </recommendedName>
</protein>